<accession>A0A852TTI1</accession>
<evidence type="ECO:0000256" key="1">
    <source>
        <dbReference type="SAM" id="Phobius"/>
    </source>
</evidence>
<protein>
    <recommendedName>
        <fullName evidence="2">General stress protein 17M-like domain-containing protein</fullName>
    </recommendedName>
</protein>
<feature type="domain" description="General stress protein 17M-like" evidence="2">
    <location>
        <begin position="16"/>
        <end position="95"/>
    </location>
</feature>
<keyword evidence="1" id="KW-0472">Membrane</keyword>
<dbReference type="InterPro" id="IPR025889">
    <property type="entry name" value="GSP17M-like_dom"/>
</dbReference>
<evidence type="ECO:0000259" key="2">
    <source>
        <dbReference type="Pfam" id="PF11181"/>
    </source>
</evidence>
<dbReference type="Proteomes" id="UP000589036">
    <property type="component" value="Unassembled WGS sequence"/>
</dbReference>
<reference evidence="3 4" key="1">
    <citation type="submission" date="2020-07" db="EMBL/GenBank/DDBJ databases">
        <title>Sequencing the genomes of 1000 actinobacteria strains.</title>
        <authorList>
            <person name="Klenk H.-P."/>
        </authorList>
    </citation>
    <scope>NUCLEOTIDE SEQUENCE [LARGE SCALE GENOMIC DNA]</scope>
    <source>
        <strain evidence="3 4">CXB654</strain>
    </source>
</reference>
<keyword evidence="4" id="KW-1185">Reference proteome</keyword>
<feature type="transmembrane region" description="Helical" evidence="1">
    <location>
        <begin position="66"/>
        <end position="88"/>
    </location>
</feature>
<dbReference type="AlphaFoldDB" id="A0A852TTI1"/>
<sequence length="162" mass="17025">MATPVPQGADPFAAKETIGSFGDYVQAQAAVDYLSDQHFPVEHTAIVGIGVRWVEQITGRMTYLRAAGNGAAAGAWFGLLIGLFIALFTPPGAASWFVLILGALVWGVIAGAVFGLVSHAMQGGRRDFASYSGLQADHYDVIVAAEHAGRARELLAARPEQG</sequence>
<name>A0A852TTI1_9ACTN</name>
<dbReference type="Pfam" id="PF11181">
    <property type="entry name" value="YflT"/>
    <property type="match status" value="1"/>
</dbReference>
<evidence type="ECO:0000313" key="3">
    <source>
        <dbReference type="EMBL" id="NYE47228.1"/>
    </source>
</evidence>
<dbReference type="EMBL" id="JACCCC010000001">
    <property type="protein sequence ID" value="NYE47228.1"/>
    <property type="molecule type" value="Genomic_DNA"/>
</dbReference>
<keyword evidence="1" id="KW-1133">Transmembrane helix</keyword>
<gene>
    <name evidence="3" type="ORF">HDA32_002348</name>
</gene>
<evidence type="ECO:0000313" key="4">
    <source>
        <dbReference type="Proteomes" id="UP000589036"/>
    </source>
</evidence>
<proteinExistence type="predicted"/>
<keyword evidence="1" id="KW-0812">Transmembrane</keyword>
<dbReference type="RefSeq" id="WP_218882413.1">
    <property type="nucleotide sequence ID" value="NZ_BAAAYY010000047.1"/>
</dbReference>
<feature type="transmembrane region" description="Helical" evidence="1">
    <location>
        <begin position="94"/>
        <end position="117"/>
    </location>
</feature>
<comment type="caution">
    <text evidence="3">The sequence shown here is derived from an EMBL/GenBank/DDBJ whole genome shotgun (WGS) entry which is preliminary data.</text>
</comment>
<organism evidence="3 4">
    <name type="scientific">Spinactinospora alkalitolerans</name>
    <dbReference type="NCBI Taxonomy" id="687207"/>
    <lineage>
        <taxon>Bacteria</taxon>
        <taxon>Bacillati</taxon>
        <taxon>Actinomycetota</taxon>
        <taxon>Actinomycetes</taxon>
        <taxon>Streptosporangiales</taxon>
        <taxon>Nocardiopsidaceae</taxon>
        <taxon>Spinactinospora</taxon>
    </lineage>
</organism>